<comment type="cofactor">
    <cofactor evidence="7">
        <name>Zn(2+)</name>
        <dbReference type="ChEBI" id="CHEBI:29105"/>
    </cofactor>
    <text evidence="7">Binds 1 zinc ion.</text>
</comment>
<evidence type="ECO:0000256" key="7">
    <source>
        <dbReference type="HAMAP-Rule" id="MF_00009"/>
    </source>
</evidence>
<keyword evidence="9" id="KW-1185">Reference proteome</keyword>
<keyword evidence="3 7" id="KW-0479">Metal-binding</keyword>
<feature type="binding site" evidence="7">
    <location>
        <position position="110"/>
    </location>
    <ligand>
        <name>Zn(2+)</name>
        <dbReference type="ChEBI" id="CHEBI:29105"/>
        <note>catalytic</note>
    </ligand>
</feature>
<dbReference type="InterPro" id="IPR002036">
    <property type="entry name" value="YbeY"/>
</dbReference>
<dbReference type="Proteomes" id="UP000249720">
    <property type="component" value="Unassembled WGS sequence"/>
</dbReference>
<evidence type="ECO:0000256" key="5">
    <source>
        <dbReference type="ARBA" id="ARBA00022801"/>
    </source>
</evidence>
<protein>
    <recommendedName>
        <fullName evidence="7">Endoribonuclease YbeY</fullName>
        <ecNumber evidence="7">3.1.-.-</ecNumber>
    </recommendedName>
</protein>
<dbReference type="AlphaFoldDB" id="A0A2W7RVS8"/>
<sequence>MASIFFHQADRTFPFKQKQVLKQFLAGVFTKEHHTLKRVDYIFCSDEYLLGINQQFLQHDTYTDIITFDLTEDRAAGIVAEIYISVDRVKANALEHDTHFTDEMVRVLVHGILHLCGYKDKTPIEQTLMREKEAEYINLFESL</sequence>
<evidence type="ECO:0000256" key="3">
    <source>
        <dbReference type="ARBA" id="ARBA00022723"/>
    </source>
</evidence>
<gene>
    <name evidence="7" type="primary">ybeY</name>
    <name evidence="8" type="ORF">LX80_01661</name>
</gene>
<dbReference type="EC" id="3.1.-.-" evidence="7"/>
<dbReference type="InterPro" id="IPR023091">
    <property type="entry name" value="MetalPrtase_cat_dom_sf_prd"/>
</dbReference>
<comment type="function">
    <text evidence="7">Single strand-specific metallo-endoribonuclease involved in late-stage 70S ribosome quality control and in maturation of the 3' terminus of the 16S rRNA.</text>
</comment>
<evidence type="ECO:0000313" key="8">
    <source>
        <dbReference type="EMBL" id="PZX62966.1"/>
    </source>
</evidence>
<keyword evidence="7" id="KW-0690">Ribosome biogenesis</keyword>
<dbReference type="GO" id="GO:0004222">
    <property type="term" value="F:metalloendopeptidase activity"/>
    <property type="evidence" value="ECO:0007669"/>
    <property type="project" value="InterPro"/>
</dbReference>
<dbReference type="Pfam" id="PF02130">
    <property type="entry name" value="YbeY"/>
    <property type="match status" value="1"/>
</dbReference>
<comment type="subcellular location">
    <subcellularLocation>
        <location evidence="7">Cytoplasm</location>
    </subcellularLocation>
</comment>
<keyword evidence="4 7" id="KW-0255">Endonuclease</keyword>
<reference evidence="8 9" key="1">
    <citation type="submission" date="2018-06" db="EMBL/GenBank/DDBJ databases">
        <title>Genomic Encyclopedia of Archaeal and Bacterial Type Strains, Phase II (KMG-II): from individual species to whole genera.</title>
        <authorList>
            <person name="Goeker M."/>
        </authorList>
    </citation>
    <scope>NUCLEOTIDE SEQUENCE [LARGE SCALE GENOMIC DNA]</scope>
    <source>
        <strain evidence="8 9">DSM 23241</strain>
    </source>
</reference>
<dbReference type="GO" id="GO:0004521">
    <property type="term" value="F:RNA endonuclease activity"/>
    <property type="evidence" value="ECO:0007669"/>
    <property type="project" value="UniProtKB-UniRule"/>
</dbReference>
<evidence type="ECO:0000256" key="6">
    <source>
        <dbReference type="ARBA" id="ARBA00022833"/>
    </source>
</evidence>
<dbReference type="NCBIfam" id="TIGR00043">
    <property type="entry name" value="rRNA maturation RNase YbeY"/>
    <property type="match status" value="1"/>
</dbReference>
<dbReference type="GO" id="GO:0008270">
    <property type="term" value="F:zinc ion binding"/>
    <property type="evidence" value="ECO:0007669"/>
    <property type="project" value="UniProtKB-UniRule"/>
</dbReference>
<dbReference type="GO" id="GO:0005737">
    <property type="term" value="C:cytoplasm"/>
    <property type="evidence" value="ECO:0007669"/>
    <property type="project" value="UniProtKB-SubCell"/>
</dbReference>
<dbReference type="OrthoDB" id="9811984at2"/>
<evidence type="ECO:0000313" key="9">
    <source>
        <dbReference type="Proteomes" id="UP000249720"/>
    </source>
</evidence>
<accession>A0A2W7RVS8</accession>
<organism evidence="8 9">
    <name type="scientific">Hydrotalea sandarakina</name>
    <dbReference type="NCBI Taxonomy" id="1004304"/>
    <lineage>
        <taxon>Bacteria</taxon>
        <taxon>Pseudomonadati</taxon>
        <taxon>Bacteroidota</taxon>
        <taxon>Chitinophagia</taxon>
        <taxon>Chitinophagales</taxon>
        <taxon>Chitinophagaceae</taxon>
        <taxon>Hydrotalea</taxon>
    </lineage>
</organism>
<proteinExistence type="inferred from homology"/>
<evidence type="ECO:0000256" key="2">
    <source>
        <dbReference type="ARBA" id="ARBA00022722"/>
    </source>
</evidence>
<dbReference type="GO" id="GO:0006364">
    <property type="term" value="P:rRNA processing"/>
    <property type="evidence" value="ECO:0007669"/>
    <property type="project" value="UniProtKB-UniRule"/>
</dbReference>
<dbReference type="PANTHER" id="PTHR46986:SF1">
    <property type="entry name" value="ENDORIBONUCLEASE YBEY, CHLOROPLASTIC"/>
    <property type="match status" value="1"/>
</dbReference>
<name>A0A2W7RVS8_9BACT</name>
<dbReference type="RefSeq" id="WP_111295128.1">
    <property type="nucleotide sequence ID" value="NZ_QKZV01000004.1"/>
</dbReference>
<feature type="binding site" evidence="7">
    <location>
        <position position="120"/>
    </location>
    <ligand>
        <name>Zn(2+)</name>
        <dbReference type="ChEBI" id="CHEBI:29105"/>
        <note>catalytic</note>
    </ligand>
</feature>
<keyword evidence="5 7" id="KW-0378">Hydrolase</keyword>
<dbReference type="EMBL" id="QKZV01000004">
    <property type="protein sequence ID" value="PZX62966.1"/>
    <property type="molecule type" value="Genomic_DNA"/>
</dbReference>
<evidence type="ECO:0000256" key="4">
    <source>
        <dbReference type="ARBA" id="ARBA00022759"/>
    </source>
</evidence>
<dbReference type="HAMAP" id="MF_00009">
    <property type="entry name" value="Endoribonucl_YbeY"/>
    <property type="match status" value="1"/>
</dbReference>
<keyword evidence="6 7" id="KW-0862">Zinc</keyword>
<comment type="similarity">
    <text evidence="1 7">Belongs to the endoribonuclease YbeY family.</text>
</comment>
<dbReference type="Gene3D" id="3.40.390.30">
    <property type="entry name" value="Metalloproteases ('zincins'), catalytic domain"/>
    <property type="match status" value="1"/>
</dbReference>
<keyword evidence="7" id="KW-0698">rRNA processing</keyword>
<keyword evidence="7" id="KW-0963">Cytoplasm</keyword>
<feature type="binding site" evidence="7">
    <location>
        <position position="114"/>
    </location>
    <ligand>
        <name>Zn(2+)</name>
        <dbReference type="ChEBI" id="CHEBI:29105"/>
        <note>catalytic</note>
    </ligand>
</feature>
<evidence type="ECO:0000256" key="1">
    <source>
        <dbReference type="ARBA" id="ARBA00010875"/>
    </source>
</evidence>
<comment type="caution">
    <text evidence="8">The sequence shown here is derived from an EMBL/GenBank/DDBJ whole genome shotgun (WGS) entry which is preliminary data.</text>
</comment>
<dbReference type="PANTHER" id="PTHR46986">
    <property type="entry name" value="ENDORIBONUCLEASE YBEY, CHLOROPLASTIC"/>
    <property type="match status" value="1"/>
</dbReference>
<keyword evidence="2 7" id="KW-0540">Nuclease</keyword>
<dbReference type="SUPFAM" id="SSF55486">
    <property type="entry name" value="Metalloproteases ('zincins'), catalytic domain"/>
    <property type="match status" value="1"/>
</dbReference>